<accession>A0AC35GK27</accession>
<organism evidence="1 2">
    <name type="scientific">Panagrolaimus sp. PS1159</name>
    <dbReference type="NCBI Taxonomy" id="55785"/>
    <lineage>
        <taxon>Eukaryota</taxon>
        <taxon>Metazoa</taxon>
        <taxon>Ecdysozoa</taxon>
        <taxon>Nematoda</taxon>
        <taxon>Chromadorea</taxon>
        <taxon>Rhabditida</taxon>
        <taxon>Tylenchina</taxon>
        <taxon>Panagrolaimomorpha</taxon>
        <taxon>Panagrolaimoidea</taxon>
        <taxon>Panagrolaimidae</taxon>
        <taxon>Panagrolaimus</taxon>
    </lineage>
</organism>
<name>A0AC35GK27_9BILA</name>
<evidence type="ECO:0000313" key="2">
    <source>
        <dbReference type="WBParaSite" id="PS1159_v2.g6144.t1"/>
    </source>
</evidence>
<dbReference type="Proteomes" id="UP000887580">
    <property type="component" value="Unplaced"/>
</dbReference>
<dbReference type="WBParaSite" id="PS1159_v2.g6144.t1">
    <property type="protein sequence ID" value="PS1159_v2.g6144.t1"/>
    <property type="gene ID" value="PS1159_v2.g6144"/>
</dbReference>
<reference evidence="2" key="1">
    <citation type="submission" date="2022-11" db="UniProtKB">
        <authorList>
            <consortium name="WormBaseParasite"/>
        </authorList>
    </citation>
    <scope>IDENTIFICATION</scope>
</reference>
<sequence length="88" mass="10444">MYIADKSITDKKVMVRSLLQHIGSEMFEKIIDWCAPVKPINMDYDKLLQLIRDKCTKKKNLFALRVKFFNECQQPGQSLDEYFAHMTR</sequence>
<evidence type="ECO:0000313" key="1">
    <source>
        <dbReference type="Proteomes" id="UP000887580"/>
    </source>
</evidence>
<protein>
    <submittedName>
        <fullName evidence="2">Retrotransposon gag domain-containing protein</fullName>
    </submittedName>
</protein>
<proteinExistence type="predicted"/>